<evidence type="ECO:0000256" key="11">
    <source>
        <dbReference type="ARBA" id="ARBA00023004"/>
    </source>
</evidence>
<dbReference type="InterPro" id="IPR017900">
    <property type="entry name" value="4Fe4S_Fe_S_CS"/>
</dbReference>
<keyword evidence="10" id="KW-1278">Translocase</keyword>
<keyword evidence="8" id="KW-0479">Metal-binding</keyword>
<dbReference type="InterPro" id="IPR017896">
    <property type="entry name" value="4Fe4S_Fe-S-bd"/>
</dbReference>
<evidence type="ECO:0000256" key="6">
    <source>
        <dbReference type="ARBA" id="ARBA00022485"/>
    </source>
</evidence>
<dbReference type="InterPro" id="IPR000283">
    <property type="entry name" value="NADH_UbQ_OxRdtase_75kDa_su_CS"/>
</dbReference>
<dbReference type="SMART" id="SM00929">
    <property type="entry name" value="NADH-G_4Fe-4S_3"/>
    <property type="match status" value="1"/>
</dbReference>
<evidence type="ECO:0000256" key="13">
    <source>
        <dbReference type="ARBA" id="ARBA00023027"/>
    </source>
</evidence>
<dbReference type="GO" id="GO:0008137">
    <property type="term" value="F:NADH dehydrogenase (ubiquinone) activity"/>
    <property type="evidence" value="ECO:0007669"/>
    <property type="project" value="InterPro"/>
</dbReference>
<dbReference type="InterPro" id="IPR054351">
    <property type="entry name" value="NADH_UbQ_OxRdtase_ferredoxin"/>
</dbReference>
<dbReference type="GO" id="GO:0046872">
    <property type="term" value="F:metal ion binding"/>
    <property type="evidence" value="ECO:0007669"/>
    <property type="project" value="UniProtKB-KW"/>
</dbReference>
<feature type="domain" description="4Fe-4S His(Cys)3-ligated-type" evidence="18">
    <location>
        <begin position="80"/>
        <end position="119"/>
    </location>
</feature>
<dbReference type="GO" id="GO:0051537">
    <property type="term" value="F:2 iron, 2 sulfur cluster binding"/>
    <property type="evidence" value="ECO:0007669"/>
    <property type="project" value="UniProtKB-KW"/>
</dbReference>
<comment type="function">
    <text evidence="2">Ferredoxins are iron-sulfur proteins that transfer electrons in a wide variety of metabolic reactions.</text>
</comment>
<dbReference type="AlphaFoldDB" id="Q93SF5"/>
<comment type="cofactor">
    <cofactor evidence="15">
        <name>[2Fe-2S] cluster</name>
        <dbReference type="ChEBI" id="CHEBI:190135"/>
    </cofactor>
</comment>
<dbReference type="PROSITE" id="PS51839">
    <property type="entry name" value="4FE4S_HC3"/>
    <property type="match status" value="1"/>
</dbReference>
<dbReference type="SUPFAM" id="SSF54862">
    <property type="entry name" value="4Fe-4S ferredoxins"/>
    <property type="match status" value="1"/>
</dbReference>
<dbReference type="EMBL" id="AJ312124">
    <property type="protein sequence ID" value="CAC39233.1"/>
    <property type="molecule type" value="Genomic_DNA"/>
</dbReference>
<evidence type="ECO:0000256" key="12">
    <source>
        <dbReference type="ARBA" id="ARBA00023014"/>
    </source>
</evidence>
<evidence type="ECO:0000256" key="4">
    <source>
        <dbReference type="ARBA" id="ARBA00005404"/>
    </source>
</evidence>
<dbReference type="SUPFAM" id="SSF54292">
    <property type="entry name" value="2Fe-2S ferredoxin-like"/>
    <property type="match status" value="1"/>
</dbReference>
<evidence type="ECO:0000259" key="17">
    <source>
        <dbReference type="PROSITE" id="PS51379"/>
    </source>
</evidence>
<keyword evidence="6" id="KW-0004">4Fe-4S</keyword>
<dbReference type="FunFam" id="3.10.20.740:FF:000004">
    <property type="entry name" value="NADH-quinone oxidoreductase"/>
    <property type="match status" value="1"/>
</dbReference>
<organism evidence="19">
    <name type="scientific">Peptoclostridium acidaminophilum</name>
    <name type="common">Eubacterium acidaminophilum</name>
    <dbReference type="NCBI Taxonomy" id="1731"/>
    <lineage>
        <taxon>Bacteria</taxon>
        <taxon>Bacillati</taxon>
        <taxon>Bacillota</taxon>
        <taxon>Clostridia</taxon>
        <taxon>Peptostreptococcales</taxon>
        <taxon>Peptoclostridiaceae</taxon>
        <taxon>Peptoclostridium</taxon>
    </lineage>
</organism>
<dbReference type="PANTHER" id="PTHR24960:SF84">
    <property type="entry name" value="HYDROGENASE SUBUNIT"/>
    <property type="match status" value="1"/>
</dbReference>
<dbReference type="Pfam" id="PF10588">
    <property type="entry name" value="NADH-G_4Fe-4S_3"/>
    <property type="match status" value="1"/>
</dbReference>
<keyword evidence="13" id="KW-0520">NAD</keyword>
<dbReference type="InterPro" id="IPR036010">
    <property type="entry name" value="2Fe-2S_ferredoxin-like_sf"/>
</dbReference>
<dbReference type="GO" id="GO:0016491">
    <property type="term" value="F:oxidoreductase activity"/>
    <property type="evidence" value="ECO:0007669"/>
    <property type="project" value="InterPro"/>
</dbReference>
<evidence type="ECO:0000256" key="5">
    <source>
        <dbReference type="ARBA" id="ARBA00013529"/>
    </source>
</evidence>
<dbReference type="PROSITE" id="PS51085">
    <property type="entry name" value="2FE2S_FER_2"/>
    <property type="match status" value="1"/>
</dbReference>
<reference evidence="19" key="1">
    <citation type="thesis" date="2000" institute="Department of Biologie" country="Institut fuer Mikrobiologie, Martin-Luther-University Halle, Halle, Germany">
        <authorList>
            <person name="Graentzdoerffer A."/>
        </authorList>
    </citation>
    <scope>NUCLEOTIDE SEQUENCE</scope>
    <source>
        <strain evidence="19">Al-2</strain>
    </source>
</reference>
<evidence type="ECO:0000256" key="1">
    <source>
        <dbReference type="ARBA" id="ARBA00001966"/>
    </source>
</evidence>
<evidence type="ECO:0000259" key="18">
    <source>
        <dbReference type="PROSITE" id="PS51839"/>
    </source>
</evidence>
<dbReference type="GO" id="GO:0051539">
    <property type="term" value="F:4 iron, 4 sulfur cluster binding"/>
    <property type="evidence" value="ECO:0007669"/>
    <property type="project" value="UniProtKB-KW"/>
</dbReference>
<sequence>MKKVNVVIDGRSISVPESHTIIMAAKELGIEIPALCYEPSLEIVASCRICVVEIEGSRKLETACSTKVWDGMNVQTKSERVIKERRQILQLLLDNHPNDCLTCQKAGECLLQKYAYEYDVKFGDESSEIDLKVDKSNPYVYRDESKCILCGRCVRICAQIPERSVLCFANRGTEMKIAADYDKTMGSSSCVACQRCVSVCPVGALMDGRLMGRHRSWECEKEHIKCTVCQYGCDFELLKKGSKIVGVRSMAPGGGRPLCLKGRLTNELNYVDMSELAPVYMKKGEEYVQTSWVEALALHRLINRIEKLEER</sequence>
<evidence type="ECO:0000256" key="8">
    <source>
        <dbReference type="ARBA" id="ARBA00022723"/>
    </source>
</evidence>
<evidence type="ECO:0000256" key="2">
    <source>
        <dbReference type="ARBA" id="ARBA00003532"/>
    </source>
</evidence>
<protein>
    <recommendedName>
        <fullName evidence="5">Ferredoxin</fullName>
    </recommendedName>
</protein>
<evidence type="ECO:0000256" key="7">
    <source>
        <dbReference type="ARBA" id="ARBA00022714"/>
    </source>
</evidence>
<feature type="domain" description="4Fe-4S ferredoxin-type" evidence="17">
    <location>
        <begin position="138"/>
        <end position="157"/>
    </location>
</feature>
<keyword evidence="9" id="KW-0677">Repeat</keyword>
<dbReference type="SUPFAM" id="SSF53706">
    <property type="entry name" value="Formate dehydrogenase/DMSO reductase, domains 1-3"/>
    <property type="match status" value="1"/>
</dbReference>
<dbReference type="Pfam" id="PF22117">
    <property type="entry name" value="Fer4_Nqo3"/>
    <property type="match status" value="1"/>
</dbReference>
<evidence type="ECO:0000259" key="16">
    <source>
        <dbReference type="PROSITE" id="PS51085"/>
    </source>
</evidence>
<feature type="domain" description="4Fe-4S ferredoxin-type" evidence="17">
    <location>
        <begin position="181"/>
        <end position="209"/>
    </location>
</feature>
<dbReference type="InterPro" id="IPR001041">
    <property type="entry name" value="2Fe-2S_ferredoxin-type"/>
</dbReference>
<gene>
    <name evidence="19" type="primary">fdhB-I</name>
</gene>
<proteinExistence type="inferred from homology"/>
<dbReference type="Pfam" id="PF13510">
    <property type="entry name" value="Fer2_4"/>
    <property type="match status" value="1"/>
</dbReference>
<dbReference type="InterPro" id="IPR050157">
    <property type="entry name" value="PSI_iron-sulfur_center"/>
</dbReference>
<dbReference type="PROSITE" id="PS51379">
    <property type="entry name" value="4FE4S_FER_2"/>
    <property type="match status" value="2"/>
</dbReference>
<evidence type="ECO:0000256" key="9">
    <source>
        <dbReference type="ARBA" id="ARBA00022737"/>
    </source>
</evidence>
<reference evidence="19" key="2">
    <citation type="journal article" date="2003" name="Arch. Microbiol.">
        <title>Molecular and biochemical characterization of two tungsten- and selenium-containing formate dehydrogenases from Eubacterium acidaminophilum that are associated with components of an iron-only hydrogenase.</title>
        <authorList>
            <person name="Graentzdoerffer A."/>
            <person name="Rauh D."/>
            <person name="Pich A."/>
            <person name="Andreesen J.R."/>
        </authorList>
    </citation>
    <scope>NUCLEOTIDE SEQUENCE</scope>
    <source>
        <strain evidence="19">Al-2</strain>
    </source>
</reference>
<evidence type="ECO:0000256" key="15">
    <source>
        <dbReference type="ARBA" id="ARBA00034078"/>
    </source>
</evidence>
<dbReference type="GO" id="GO:0042773">
    <property type="term" value="P:ATP synthesis coupled electron transport"/>
    <property type="evidence" value="ECO:0007669"/>
    <property type="project" value="InterPro"/>
</dbReference>
<dbReference type="PANTHER" id="PTHR24960">
    <property type="entry name" value="PHOTOSYSTEM I IRON-SULFUR CENTER-RELATED"/>
    <property type="match status" value="1"/>
</dbReference>
<feature type="domain" description="2Fe-2S ferredoxin-type" evidence="16">
    <location>
        <begin position="2"/>
        <end position="80"/>
    </location>
</feature>
<keyword evidence="7" id="KW-0001">2Fe-2S</keyword>
<comment type="similarity">
    <text evidence="4">Belongs to the complex I 75 kDa subunit family.</text>
</comment>
<dbReference type="PROSITE" id="PS00198">
    <property type="entry name" value="4FE4S_FER_1"/>
    <property type="match status" value="1"/>
</dbReference>
<comment type="cofactor">
    <cofactor evidence="1">
        <name>[4Fe-4S] cluster</name>
        <dbReference type="ChEBI" id="CHEBI:49883"/>
    </cofactor>
</comment>
<evidence type="ECO:0000256" key="3">
    <source>
        <dbReference type="ARBA" id="ARBA00004370"/>
    </source>
</evidence>
<evidence type="ECO:0000256" key="14">
    <source>
        <dbReference type="ARBA" id="ARBA00023136"/>
    </source>
</evidence>
<dbReference type="Gene3D" id="3.30.70.20">
    <property type="match status" value="1"/>
</dbReference>
<evidence type="ECO:0000313" key="19">
    <source>
        <dbReference type="EMBL" id="CAC39233.1"/>
    </source>
</evidence>
<keyword evidence="12" id="KW-0411">Iron-sulfur</keyword>
<name>Q93SF5_PEPAC</name>
<dbReference type="PROSITE" id="PS00641">
    <property type="entry name" value="COMPLEX1_75K_1"/>
    <property type="match status" value="1"/>
</dbReference>
<dbReference type="InterPro" id="IPR019574">
    <property type="entry name" value="NADH_UbQ_OxRdtase_Gsu_4Fe4S-bd"/>
</dbReference>
<dbReference type="FunFam" id="3.30.70.20:FF:000035">
    <property type="entry name" value="Iron hydrogenase 1"/>
    <property type="match status" value="1"/>
</dbReference>
<evidence type="ECO:0000256" key="10">
    <source>
        <dbReference type="ARBA" id="ARBA00022967"/>
    </source>
</evidence>
<keyword evidence="14" id="KW-0472">Membrane</keyword>
<comment type="subcellular location">
    <subcellularLocation>
        <location evidence="3">Membrane</location>
    </subcellularLocation>
</comment>
<dbReference type="GO" id="GO:0016020">
    <property type="term" value="C:membrane"/>
    <property type="evidence" value="ECO:0007669"/>
    <property type="project" value="UniProtKB-SubCell"/>
</dbReference>
<keyword evidence="11" id="KW-0408">Iron</keyword>
<accession>Q93SF5</accession>
<dbReference type="Gene3D" id="3.10.20.740">
    <property type="match status" value="1"/>
</dbReference>